<gene>
    <name evidence="2" type="ORF">GZ78_09710</name>
</gene>
<comment type="caution">
    <text evidence="2">The sequence shown here is derived from an EMBL/GenBank/DDBJ whole genome shotgun (WGS) entry which is preliminary data.</text>
</comment>
<dbReference type="Proteomes" id="UP000028073">
    <property type="component" value="Unassembled WGS sequence"/>
</dbReference>
<keyword evidence="1" id="KW-0812">Transmembrane</keyword>
<accession>A0A081NHH9</accession>
<feature type="transmembrane region" description="Helical" evidence="1">
    <location>
        <begin position="26"/>
        <end position="47"/>
    </location>
</feature>
<keyword evidence="1" id="KW-0472">Membrane</keyword>
<sequence>MIRLYQCKASPSQERPTAAPAETVDIGLALIIFNWPINNILLFVVFWHDRLAENIQHQTIHSSVSHEVEQDVQ</sequence>
<keyword evidence="3" id="KW-1185">Reference proteome</keyword>
<dbReference type="EMBL" id="JOKH01000002">
    <property type="protein sequence ID" value="KEQ17902.1"/>
    <property type="molecule type" value="Genomic_DNA"/>
</dbReference>
<keyword evidence="1" id="KW-1133">Transmembrane helix</keyword>
<dbReference type="AlphaFoldDB" id="A0A081NHH9"/>
<reference evidence="2 3" key="1">
    <citation type="submission" date="2014-06" db="EMBL/GenBank/DDBJ databases">
        <title>Whole Genome Sequences of Three Symbiotic Endozoicomonas Bacteria.</title>
        <authorList>
            <person name="Neave M.J."/>
            <person name="Apprill A."/>
            <person name="Voolstra C.R."/>
        </authorList>
    </citation>
    <scope>NUCLEOTIDE SEQUENCE [LARGE SCALE GENOMIC DNA]</scope>
    <source>
        <strain evidence="2 3">DSM 25634</strain>
    </source>
</reference>
<proteinExistence type="predicted"/>
<organism evidence="2 3">
    <name type="scientific">Endozoicomonas numazuensis</name>
    <dbReference type="NCBI Taxonomy" id="1137799"/>
    <lineage>
        <taxon>Bacteria</taxon>
        <taxon>Pseudomonadati</taxon>
        <taxon>Pseudomonadota</taxon>
        <taxon>Gammaproteobacteria</taxon>
        <taxon>Oceanospirillales</taxon>
        <taxon>Endozoicomonadaceae</taxon>
        <taxon>Endozoicomonas</taxon>
    </lineage>
</organism>
<protein>
    <submittedName>
        <fullName evidence="2">Uncharacterized protein</fullName>
    </submittedName>
</protein>
<evidence type="ECO:0000313" key="3">
    <source>
        <dbReference type="Proteomes" id="UP000028073"/>
    </source>
</evidence>
<evidence type="ECO:0000313" key="2">
    <source>
        <dbReference type="EMBL" id="KEQ17902.1"/>
    </source>
</evidence>
<name>A0A081NHH9_9GAMM</name>
<dbReference type="STRING" id="1137799.GZ78_09710"/>
<evidence type="ECO:0000256" key="1">
    <source>
        <dbReference type="SAM" id="Phobius"/>
    </source>
</evidence>